<reference evidence="4" key="1">
    <citation type="submission" date="2021-12" db="EMBL/GenBank/DDBJ databases">
        <authorList>
            <person name="King R."/>
        </authorList>
    </citation>
    <scope>NUCLEOTIDE SEQUENCE</scope>
</reference>
<accession>A0ABN8AZG5</accession>
<evidence type="ECO:0000256" key="2">
    <source>
        <dbReference type="SAM" id="MobiDB-lite"/>
    </source>
</evidence>
<gene>
    <name evidence="4" type="ORF">CHILSU_LOCUS3753</name>
</gene>
<organism evidence="4 5">
    <name type="scientific">Chilo suppressalis</name>
    <name type="common">Asiatic rice borer moth</name>
    <dbReference type="NCBI Taxonomy" id="168631"/>
    <lineage>
        <taxon>Eukaryota</taxon>
        <taxon>Metazoa</taxon>
        <taxon>Ecdysozoa</taxon>
        <taxon>Arthropoda</taxon>
        <taxon>Hexapoda</taxon>
        <taxon>Insecta</taxon>
        <taxon>Pterygota</taxon>
        <taxon>Neoptera</taxon>
        <taxon>Endopterygota</taxon>
        <taxon>Lepidoptera</taxon>
        <taxon>Glossata</taxon>
        <taxon>Ditrysia</taxon>
        <taxon>Pyraloidea</taxon>
        <taxon>Crambidae</taxon>
        <taxon>Crambinae</taxon>
        <taxon>Chilo</taxon>
    </lineage>
</organism>
<feature type="region of interest" description="Disordered" evidence="2">
    <location>
        <begin position="1"/>
        <end position="54"/>
    </location>
</feature>
<protein>
    <recommendedName>
        <fullName evidence="3">FP protein C-terminal domain-containing protein</fullName>
    </recommendedName>
</protein>
<evidence type="ECO:0000256" key="1">
    <source>
        <dbReference type="SAM" id="Coils"/>
    </source>
</evidence>
<dbReference type="EMBL" id="OU963910">
    <property type="protein sequence ID" value="CAH0400557.1"/>
    <property type="molecule type" value="Genomic_DNA"/>
</dbReference>
<evidence type="ECO:0000313" key="5">
    <source>
        <dbReference type="Proteomes" id="UP001153292"/>
    </source>
</evidence>
<feature type="coiled-coil region" evidence="1">
    <location>
        <begin position="87"/>
        <end position="121"/>
    </location>
</feature>
<dbReference type="Pfam" id="PF25298">
    <property type="entry name" value="Baculo_FP_2nd"/>
    <property type="match status" value="1"/>
</dbReference>
<feature type="compositionally biased region" description="Low complexity" evidence="2">
    <location>
        <begin position="1"/>
        <end position="14"/>
    </location>
</feature>
<evidence type="ECO:0000313" key="4">
    <source>
        <dbReference type="EMBL" id="CAH0400557.1"/>
    </source>
</evidence>
<dbReference type="Proteomes" id="UP001153292">
    <property type="component" value="Chromosome 17"/>
</dbReference>
<evidence type="ECO:0000259" key="3">
    <source>
        <dbReference type="Pfam" id="PF25298"/>
    </source>
</evidence>
<dbReference type="InterPro" id="IPR057251">
    <property type="entry name" value="FP_C"/>
</dbReference>
<feature type="domain" description="FP protein C-terminal" evidence="3">
    <location>
        <begin position="249"/>
        <end position="301"/>
    </location>
</feature>
<sequence>MPLRHSPPSASAPAQPLAQTHVSHAPATLDCESYSLSDNDASTQRQKRKRTSTTDAQLAGFMAEMRSLFFSFKEQQDNKLNKICSTIEEVKTQNNDIRASIEFLSSKYDSVLEQVNTLKEEVSQNQKYIAILEDKLERFERSSRSTCIEIKNIPVEKSETKASLLKTFTDIGSLLSTTVHSHEIKDIFRINSKNSEKKTTMIIELTSVIAKDAYLNAYKKYIKSHGNLTTENLKIPGSAVPIFISQNLTAKMKRLFYLAQVFANSNDFKYCWSTNGKIFIREKEGATLHWIKDENDLQKLVIQK</sequence>
<keyword evidence="5" id="KW-1185">Reference proteome</keyword>
<proteinExistence type="predicted"/>
<name>A0ABN8AZG5_CHISP</name>
<keyword evidence="1" id="KW-0175">Coiled coil</keyword>